<evidence type="ECO:0000313" key="6">
    <source>
        <dbReference type="Proteomes" id="UP001197974"/>
    </source>
</evidence>
<dbReference type="Proteomes" id="UP001197974">
    <property type="component" value="Chromosome"/>
</dbReference>
<evidence type="ECO:0000256" key="3">
    <source>
        <dbReference type="ARBA" id="ARBA00023002"/>
    </source>
</evidence>
<dbReference type="PROSITE" id="PS51355">
    <property type="entry name" value="GLUTATHIONE_PEROXID_3"/>
    <property type="match status" value="1"/>
</dbReference>
<dbReference type="RefSeq" id="WP_226539418.1">
    <property type="nucleotide sequence ID" value="NZ_CP129013.1"/>
</dbReference>
<dbReference type="InterPro" id="IPR000889">
    <property type="entry name" value="Glutathione_peroxidase"/>
</dbReference>
<dbReference type="PRINTS" id="PR01011">
    <property type="entry name" value="GLUTPROXDASE"/>
</dbReference>
<dbReference type="CDD" id="cd00340">
    <property type="entry name" value="GSH_Peroxidase"/>
    <property type="match status" value="1"/>
</dbReference>
<evidence type="ECO:0000256" key="4">
    <source>
        <dbReference type="RuleBase" id="RU000499"/>
    </source>
</evidence>
<accession>A0ABY9JTP1</accession>
<reference evidence="5 6" key="1">
    <citation type="submission" date="2023-06" db="EMBL/GenBank/DDBJ databases">
        <title>Five Gram-positive bacteria isolated from mangrove sediments in Shenzhen, Guangdong, China.</title>
        <authorList>
            <person name="Yu S."/>
            <person name="Zheng W."/>
            <person name="Huang Y."/>
        </authorList>
    </citation>
    <scope>NUCLEOTIDE SEQUENCE [LARGE SCALE GENOMIC DNA]</scope>
    <source>
        <strain evidence="5 6">SaN35-3</strain>
    </source>
</reference>
<dbReference type="InterPro" id="IPR029759">
    <property type="entry name" value="GPX_AS"/>
</dbReference>
<evidence type="ECO:0000256" key="1">
    <source>
        <dbReference type="ARBA" id="ARBA00006926"/>
    </source>
</evidence>
<comment type="similarity">
    <text evidence="1 4">Belongs to the glutathione peroxidase family.</text>
</comment>
<dbReference type="GO" id="GO:0004601">
    <property type="term" value="F:peroxidase activity"/>
    <property type="evidence" value="ECO:0007669"/>
    <property type="project" value="UniProtKB-KW"/>
</dbReference>
<dbReference type="PIRSF" id="PIRSF000303">
    <property type="entry name" value="Glutathion_perox"/>
    <property type="match status" value="1"/>
</dbReference>
<gene>
    <name evidence="5" type="ORF">LC087_00450</name>
</gene>
<keyword evidence="6" id="KW-1185">Reference proteome</keyword>
<proteinExistence type="inferred from homology"/>
<organism evidence="5 6">
    <name type="scientific">Bacillus carboniphilus</name>
    <dbReference type="NCBI Taxonomy" id="86663"/>
    <lineage>
        <taxon>Bacteria</taxon>
        <taxon>Bacillati</taxon>
        <taxon>Bacillota</taxon>
        <taxon>Bacilli</taxon>
        <taxon>Bacillales</taxon>
        <taxon>Bacillaceae</taxon>
        <taxon>Bacillus</taxon>
    </lineage>
</organism>
<name>A0ABY9JTP1_9BACI</name>
<keyword evidence="3 4" id="KW-0560">Oxidoreductase</keyword>
<dbReference type="PROSITE" id="PS00460">
    <property type="entry name" value="GLUTATHIONE_PEROXID_1"/>
    <property type="match status" value="1"/>
</dbReference>
<sequence length="159" mass="18356">MSKLYEIEVEKPNGETVAMSDYKGNVLLIVNTASKCGFAPQFAELQKLYEKYKENNFTVLGFPSDQFLNQEFDSTEETMEFCQMNYGVNFPMFKKMDVKGKDKHLLFEYLTENSKGLLSKEIKWNFTKFLVNESGEVIGRYAPKTNPKDIEKDIQAQLA</sequence>
<dbReference type="InterPro" id="IPR036249">
    <property type="entry name" value="Thioredoxin-like_sf"/>
</dbReference>
<protein>
    <recommendedName>
        <fullName evidence="4">Glutathione peroxidase</fullName>
    </recommendedName>
</protein>
<dbReference type="Pfam" id="PF00255">
    <property type="entry name" value="GSHPx"/>
    <property type="match status" value="1"/>
</dbReference>
<dbReference type="SUPFAM" id="SSF52833">
    <property type="entry name" value="Thioredoxin-like"/>
    <property type="match status" value="1"/>
</dbReference>
<keyword evidence="2 4" id="KW-0575">Peroxidase</keyword>
<evidence type="ECO:0000256" key="2">
    <source>
        <dbReference type="ARBA" id="ARBA00022559"/>
    </source>
</evidence>
<dbReference type="Gene3D" id="3.40.30.10">
    <property type="entry name" value="Glutaredoxin"/>
    <property type="match status" value="1"/>
</dbReference>
<dbReference type="PANTHER" id="PTHR11592:SF78">
    <property type="entry name" value="GLUTATHIONE PEROXIDASE"/>
    <property type="match status" value="1"/>
</dbReference>
<dbReference type="EMBL" id="CP129013">
    <property type="protein sequence ID" value="WLR42754.1"/>
    <property type="molecule type" value="Genomic_DNA"/>
</dbReference>
<dbReference type="PANTHER" id="PTHR11592">
    <property type="entry name" value="GLUTATHIONE PEROXIDASE"/>
    <property type="match status" value="1"/>
</dbReference>
<evidence type="ECO:0000313" key="5">
    <source>
        <dbReference type="EMBL" id="WLR42754.1"/>
    </source>
</evidence>